<dbReference type="BioCyc" id="PHAL326442:PSHA_RS01635-MONOMER"/>
<gene>
    <name evidence="2" type="ordered locus">PSHAa0330</name>
</gene>
<dbReference type="EMBL" id="CR954246">
    <property type="protein sequence ID" value="CAI85429.1"/>
    <property type="molecule type" value="Genomic_DNA"/>
</dbReference>
<sequence length="62" mass="7005">MNLIIPNTRLPANPYNAELASFCFAQLAIKKCYGAAKVNVYSVMFIFYNMCFVAVNTFSIEK</sequence>
<dbReference type="STRING" id="326442.PSHAa0330"/>
<accession>Q3IFR8</accession>
<reference evidence="2 3" key="1">
    <citation type="journal article" date="2005" name="Genome Res.">
        <title>Coping with cold: the genome of the versatile marine Antarctica bacterium Pseudoalteromonas haloplanktis TAC125.</title>
        <authorList>
            <person name="Medigue C."/>
            <person name="Krin E."/>
            <person name="Pascal G."/>
            <person name="Barbe V."/>
            <person name="Bernsel A."/>
            <person name="Bertin P."/>
            <person name="Cheung F."/>
            <person name="Cruveiller S."/>
            <person name="Damico S."/>
            <person name="Duilio A."/>
            <person name="Fang G."/>
            <person name="Feller G."/>
            <person name="Mangenot S."/>
            <person name="Marino G."/>
            <person name="Nilsson J."/>
            <person name="Parilli E."/>
            <person name="Rocha E."/>
            <person name="Rouy Z."/>
            <person name="Sekowska A."/>
            <person name="Tutino M.L."/>
            <person name="Vallenet D."/>
            <person name="von Heijne G."/>
            <person name="Danchin A."/>
        </authorList>
    </citation>
    <scope>NUCLEOTIDE SEQUENCE [LARGE SCALE GENOMIC DNA]</scope>
    <source>
        <strain evidence="3">TAC 125</strain>
    </source>
</reference>
<proteinExistence type="predicted"/>
<evidence type="ECO:0000313" key="2">
    <source>
        <dbReference type="EMBL" id="CAI85429.1"/>
    </source>
</evidence>
<dbReference type="Proteomes" id="UP000006843">
    <property type="component" value="Chromosome I"/>
</dbReference>
<dbReference type="AlphaFoldDB" id="Q3IFR8"/>
<keyword evidence="3" id="KW-1185">Reference proteome</keyword>
<keyword evidence="1" id="KW-0812">Transmembrane</keyword>
<dbReference type="KEGG" id="pha:PSHAa0330"/>
<evidence type="ECO:0000256" key="1">
    <source>
        <dbReference type="SAM" id="Phobius"/>
    </source>
</evidence>
<keyword evidence="1" id="KW-1133">Transmembrane helix</keyword>
<organism evidence="2 3">
    <name type="scientific">Pseudoalteromonas translucida (strain TAC 125)</name>
    <dbReference type="NCBI Taxonomy" id="326442"/>
    <lineage>
        <taxon>Bacteria</taxon>
        <taxon>Pseudomonadati</taxon>
        <taxon>Pseudomonadota</taxon>
        <taxon>Gammaproteobacteria</taxon>
        <taxon>Alteromonadales</taxon>
        <taxon>Pseudoalteromonadaceae</taxon>
        <taxon>Pseudoalteromonas</taxon>
    </lineage>
</organism>
<protein>
    <submittedName>
        <fullName evidence="2">Orphan protein</fullName>
    </submittedName>
</protein>
<name>Q3IFR8_PSET1</name>
<keyword evidence="1" id="KW-0472">Membrane</keyword>
<dbReference type="HOGENOM" id="CLU_2900800_0_0_6"/>
<evidence type="ECO:0000313" key="3">
    <source>
        <dbReference type="Proteomes" id="UP000006843"/>
    </source>
</evidence>
<feature type="transmembrane region" description="Helical" evidence="1">
    <location>
        <begin position="40"/>
        <end position="60"/>
    </location>
</feature>